<dbReference type="eggNOG" id="COG2335">
    <property type="taxonomic scope" value="Bacteria"/>
</dbReference>
<feature type="domain" description="SLH" evidence="2">
    <location>
        <begin position="155"/>
        <end position="219"/>
    </location>
</feature>
<sequence length="228" mass="25679">MALQKAALAIIMHRIVSILSFMFLLQTVPALAQESAPNDPIDQVVAAQLMSPYPDGNFRPERILNRAELASILVKTFKLDQRQPQQQAAIPIQDVPASHWAYKDIQLVLKNNIMTGYRSGQFFPNQRVTRAEAFSILAQAYGVFQFPDDTVAELLSKYPDSDRIPNWAKKSVATALYEGFINVDATTKQIKPLEPMTRGDMAYALSKYLERQEDTAPIPWKVEEPVRG</sequence>
<dbReference type="InterPro" id="IPR001119">
    <property type="entry name" value="SLH_dom"/>
</dbReference>
<keyword evidence="4" id="KW-1185">Reference proteome</keyword>
<dbReference type="InterPro" id="IPR051465">
    <property type="entry name" value="Cell_Envelope_Struct_Comp"/>
</dbReference>
<dbReference type="PANTHER" id="PTHR43308:SF5">
    <property type="entry name" value="S-LAYER PROTEIN _ PEPTIDOGLYCAN ENDO-BETA-N-ACETYLGLUCOSAMINIDASE"/>
    <property type="match status" value="1"/>
</dbReference>
<evidence type="ECO:0000256" key="1">
    <source>
        <dbReference type="SAM" id="SignalP"/>
    </source>
</evidence>
<organism evidence="3 4">
    <name type="scientific">Allocoleopsis franciscana PCC 7113</name>
    <dbReference type="NCBI Taxonomy" id="1173027"/>
    <lineage>
        <taxon>Bacteria</taxon>
        <taxon>Bacillati</taxon>
        <taxon>Cyanobacteriota</taxon>
        <taxon>Cyanophyceae</taxon>
        <taxon>Coleofasciculales</taxon>
        <taxon>Coleofasciculaceae</taxon>
        <taxon>Allocoleopsis</taxon>
        <taxon>Allocoleopsis franciscana</taxon>
    </lineage>
</organism>
<reference evidence="3 4" key="1">
    <citation type="submission" date="2012-06" db="EMBL/GenBank/DDBJ databases">
        <title>Finished chromosome of genome of Microcoleus sp. PCC 7113.</title>
        <authorList>
            <consortium name="US DOE Joint Genome Institute"/>
            <person name="Gugger M."/>
            <person name="Coursin T."/>
            <person name="Rippka R."/>
            <person name="Tandeau De Marsac N."/>
            <person name="Huntemann M."/>
            <person name="Wei C.-L."/>
            <person name="Han J."/>
            <person name="Detter J.C."/>
            <person name="Han C."/>
            <person name="Tapia R."/>
            <person name="Chen A."/>
            <person name="Kyrpides N."/>
            <person name="Mavromatis K."/>
            <person name="Markowitz V."/>
            <person name="Szeto E."/>
            <person name="Ivanova N."/>
            <person name="Pagani I."/>
            <person name="Pati A."/>
            <person name="Goodwin L."/>
            <person name="Nordberg H.P."/>
            <person name="Cantor M.N."/>
            <person name="Hua S.X."/>
            <person name="Woyke T."/>
            <person name="Kerfeld C.A."/>
        </authorList>
    </citation>
    <scope>NUCLEOTIDE SEQUENCE [LARGE SCALE GENOMIC DNA]</scope>
    <source>
        <strain evidence="3 4">PCC 7113</strain>
    </source>
</reference>
<protein>
    <submittedName>
        <fullName evidence="3">Putative S-layer protein</fullName>
    </submittedName>
</protein>
<dbReference type="Proteomes" id="UP000010471">
    <property type="component" value="Chromosome"/>
</dbReference>
<evidence type="ECO:0000313" key="4">
    <source>
        <dbReference type="Proteomes" id="UP000010471"/>
    </source>
</evidence>
<dbReference type="PANTHER" id="PTHR43308">
    <property type="entry name" value="OUTER MEMBRANE PROTEIN ALPHA-RELATED"/>
    <property type="match status" value="1"/>
</dbReference>
<dbReference type="PROSITE" id="PS51272">
    <property type="entry name" value="SLH"/>
    <property type="match status" value="3"/>
</dbReference>
<name>K9WKK5_9CYAN</name>
<feature type="domain" description="SLH" evidence="2">
    <location>
        <begin position="88"/>
        <end position="151"/>
    </location>
</feature>
<proteinExistence type="predicted"/>
<evidence type="ECO:0000313" key="3">
    <source>
        <dbReference type="EMBL" id="AFZ20346.1"/>
    </source>
</evidence>
<feature type="domain" description="SLH" evidence="2">
    <location>
        <begin position="24"/>
        <end position="87"/>
    </location>
</feature>
<evidence type="ECO:0000259" key="2">
    <source>
        <dbReference type="PROSITE" id="PS51272"/>
    </source>
</evidence>
<dbReference type="AlphaFoldDB" id="K9WKK5"/>
<dbReference type="KEGG" id="mic:Mic7113_4673"/>
<feature type="chain" id="PRO_5003937345" evidence="1">
    <location>
        <begin position="33"/>
        <end position="228"/>
    </location>
</feature>
<accession>K9WKK5</accession>
<keyword evidence="1" id="KW-0732">Signal</keyword>
<feature type="signal peptide" evidence="1">
    <location>
        <begin position="1"/>
        <end position="32"/>
    </location>
</feature>
<gene>
    <name evidence="3" type="ORF">Mic7113_4673</name>
</gene>
<dbReference type="STRING" id="1173027.Mic7113_4673"/>
<dbReference type="HOGENOM" id="CLU_097542_0_0_3"/>
<dbReference type="Pfam" id="PF00395">
    <property type="entry name" value="SLH"/>
    <property type="match status" value="3"/>
</dbReference>
<dbReference type="EMBL" id="CP003630">
    <property type="protein sequence ID" value="AFZ20346.1"/>
    <property type="molecule type" value="Genomic_DNA"/>
</dbReference>
<dbReference type="RefSeq" id="WP_015184481.1">
    <property type="nucleotide sequence ID" value="NC_019738.1"/>
</dbReference>